<sequence>MINIVATNTDFYICEKPAGLDFHDDEGHAGFFSLLKTQTNENLYPAHRLDKQTSGLILVTRNLAAEHAFNQMFLTHTIEKYYWAIAGNKPKQKQGRIIGDMEKSRNRAWKLNKSKNNPAKTFFYSYGLGDGHRLYLLRPYSGKTHQLRVALKSIGVAILGDDIYKGPAATQLHLHASCLKFNYQGQNFNYYLPPKQTNFQNISAQFIEDNQLNQPWLLNWPKL</sequence>
<dbReference type="InterPro" id="IPR006145">
    <property type="entry name" value="PsdUridine_synth_RsuA/RluA"/>
</dbReference>
<evidence type="ECO:0000259" key="2">
    <source>
        <dbReference type="Pfam" id="PF00849"/>
    </source>
</evidence>
<dbReference type="Proteomes" id="UP000019276">
    <property type="component" value="Unassembled WGS sequence"/>
</dbReference>
<dbReference type="Pfam" id="PF00849">
    <property type="entry name" value="PseudoU_synth_2"/>
    <property type="match status" value="1"/>
</dbReference>
<reference evidence="3 4" key="1">
    <citation type="journal article" date="2014" name="Genome Announc.">
        <title>Draft Genome Sequence of the Agar-Degrading Bacterium Catenovulum sp. Strain DS-2, Isolated from Intestines of Haliotis diversicolor.</title>
        <authorList>
            <person name="Shan D."/>
            <person name="Li X."/>
            <person name="Gu Z."/>
            <person name="Wei G."/>
            <person name="Gao Z."/>
            <person name="Shao Z."/>
        </authorList>
    </citation>
    <scope>NUCLEOTIDE SEQUENCE [LARGE SCALE GENOMIC DNA]</scope>
    <source>
        <strain evidence="3 4">DS-2</strain>
    </source>
</reference>
<dbReference type="InterPro" id="IPR006224">
    <property type="entry name" value="PsdUridine_synth_RluA-like_CS"/>
</dbReference>
<dbReference type="GO" id="GO:0003723">
    <property type="term" value="F:RNA binding"/>
    <property type="evidence" value="ECO:0007669"/>
    <property type="project" value="InterPro"/>
</dbReference>
<feature type="domain" description="Pseudouridine synthase RsuA/RluA-like" evidence="2">
    <location>
        <begin position="10"/>
        <end position="152"/>
    </location>
</feature>
<dbReference type="SUPFAM" id="SSF55120">
    <property type="entry name" value="Pseudouridine synthase"/>
    <property type="match status" value="1"/>
</dbReference>
<dbReference type="GO" id="GO:0009982">
    <property type="term" value="F:pseudouridine synthase activity"/>
    <property type="evidence" value="ECO:0007669"/>
    <property type="project" value="InterPro"/>
</dbReference>
<comment type="similarity">
    <text evidence="1">Belongs to the pseudouridine synthase RluA family.</text>
</comment>
<dbReference type="RefSeq" id="WP_051479821.1">
    <property type="nucleotide sequence ID" value="NZ_ARZY01000021.1"/>
</dbReference>
<accession>W7QKX7</accession>
<dbReference type="PATRIC" id="fig|1328313.3.peg.2359"/>
<comment type="caution">
    <text evidence="3">The sequence shown here is derived from an EMBL/GenBank/DDBJ whole genome shotgun (WGS) entry which is preliminary data.</text>
</comment>
<dbReference type="eggNOG" id="COG0564">
    <property type="taxonomic scope" value="Bacteria"/>
</dbReference>
<name>W7QKX7_9ALTE</name>
<dbReference type="PANTHER" id="PTHR21600">
    <property type="entry name" value="MITOCHONDRIAL RNA PSEUDOURIDINE SYNTHASE"/>
    <property type="match status" value="1"/>
</dbReference>
<proteinExistence type="inferred from homology"/>
<dbReference type="CDD" id="cd02869">
    <property type="entry name" value="PseudoU_synth_RluA_like"/>
    <property type="match status" value="1"/>
</dbReference>
<dbReference type="InterPro" id="IPR020103">
    <property type="entry name" value="PsdUridine_synth_cat_dom_sf"/>
</dbReference>
<dbReference type="InterPro" id="IPR050188">
    <property type="entry name" value="RluA_PseudoU_synthase"/>
</dbReference>
<dbReference type="PANTHER" id="PTHR21600:SF87">
    <property type="entry name" value="RNA PSEUDOURIDYLATE SYNTHASE DOMAIN-CONTAINING PROTEIN 1"/>
    <property type="match status" value="1"/>
</dbReference>
<organism evidence="3 4">
    <name type="scientific">Catenovulum agarivorans DS-2</name>
    <dbReference type="NCBI Taxonomy" id="1328313"/>
    <lineage>
        <taxon>Bacteria</taxon>
        <taxon>Pseudomonadati</taxon>
        <taxon>Pseudomonadota</taxon>
        <taxon>Gammaproteobacteria</taxon>
        <taxon>Alteromonadales</taxon>
        <taxon>Alteromonadaceae</taxon>
        <taxon>Catenovulum</taxon>
    </lineage>
</organism>
<dbReference type="GO" id="GO:0140098">
    <property type="term" value="F:catalytic activity, acting on RNA"/>
    <property type="evidence" value="ECO:0007669"/>
    <property type="project" value="UniProtKB-ARBA"/>
</dbReference>
<dbReference type="PROSITE" id="PS01129">
    <property type="entry name" value="PSI_RLU"/>
    <property type="match status" value="1"/>
</dbReference>
<evidence type="ECO:0000313" key="4">
    <source>
        <dbReference type="Proteomes" id="UP000019276"/>
    </source>
</evidence>
<protein>
    <submittedName>
        <fullName evidence="3">23S rRNA pseudouridylate synthase</fullName>
    </submittedName>
</protein>
<dbReference type="OrthoDB" id="9807829at2"/>
<evidence type="ECO:0000313" key="3">
    <source>
        <dbReference type="EMBL" id="EWH09597.1"/>
    </source>
</evidence>
<evidence type="ECO:0000256" key="1">
    <source>
        <dbReference type="ARBA" id="ARBA00010876"/>
    </source>
</evidence>
<dbReference type="EMBL" id="ARZY01000021">
    <property type="protein sequence ID" value="EWH09597.1"/>
    <property type="molecule type" value="Genomic_DNA"/>
</dbReference>
<dbReference type="STRING" id="1328313.DS2_11533"/>
<dbReference type="AlphaFoldDB" id="W7QKX7"/>
<dbReference type="Gene3D" id="3.30.2350.10">
    <property type="entry name" value="Pseudouridine synthase"/>
    <property type="match status" value="1"/>
</dbReference>
<dbReference type="GO" id="GO:0000455">
    <property type="term" value="P:enzyme-directed rRNA pseudouridine synthesis"/>
    <property type="evidence" value="ECO:0007669"/>
    <property type="project" value="TreeGrafter"/>
</dbReference>
<gene>
    <name evidence="3" type="ORF">DS2_11533</name>
</gene>
<keyword evidence="4" id="KW-1185">Reference proteome</keyword>